<name>A0AAD9XG61_9ROSI</name>
<dbReference type="GO" id="GO:0016757">
    <property type="term" value="F:glycosyltransferase activity"/>
    <property type="evidence" value="ECO:0007669"/>
    <property type="project" value="UniProtKB-KW"/>
</dbReference>
<evidence type="ECO:0000313" key="1">
    <source>
        <dbReference type="EMBL" id="KAK2658814.1"/>
    </source>
</evidence>
<reference evidence="1" key="1">
    <citation type="journal article" date="2023" name="Plant J.">
        <title>Genome sequences and population genomics provide insights into the demographic history, inbreeding, and mutation load of two 'living fossil' tree species of Dipteronia.</title>
        <authorList>
            <person name="Feng Y."/>
            <person name="Comes H.P."/>
            <person name="Chen J."/>
            <person name="Zhu S."/>
            <person name="Lu R."/>
            <person name="Zhang X."/>
            <person name="Li P."/>
            <person name="Qiu J."/>
            <person name="Olsen K.M."/>
            <person name="Qiu Y."/>
        </authorList>
    </citation>
    <scope>NUCLEOTIDE SEQUENCE</scope>
    <source>
        <strain evidence="1">KIB01</strain>
    </source>
</reference>
<feature type="non-terminal residue" evidence="1">
    <location>
        <position position="1"/>
    </location>
</feature>
<keyword evidence="2" id="KW-1185">Reference proteome</keyword>
<protein>
    <submittedName>
        <fullName evidence="1">Uncharacterized protein</fullName>
    </submittedName>
</protein>
<dbReference type="GO" id="GO:0006004">
    <property type="term" value="P:fucose metabolic process"/>
    <property type="evidence" value="ECO:0007669"/>
    <property type="project" value="UniProtKB-KW"/>
</dbReference>
<dbReference type="EMBL" id="JANJYI010000002">
    <property type="protein sequence ID" value="KAK2658814.1"/>
    <property type="molecule type" value="Genomic_DNA"/>
</dbReference>
<dbReference type="AlphaFoldDB" id="A0AAD9XG61"/>
<dbReference type="PANTHER" id="PTHR31741">
    <property type="entry name" value="OS02G0726500 PROTEIN-RELATED"/>
    <property type="match status" value="1"/>
</dbReference>
<organism evidence="1 2">
    <name type="scientific">Dipteronia dyeriana</name>
    <dbReference type="NCBI Taxonomy" id="168575"/>
    <lineage>
        <taxon>Eukaryota</taxon>
        <taxon>Viridiplantae</taxon>
        <taxon>Streptophyta</taxon>
        <taxon>Embryophyta</taxon>
        <taxon>Tracheophyta</taxon>
        <taxon>Spermatophyta</taxon>
        <taxon>Magnoliopsida</taxon>
        <taxon>eudicotyledons</taxon>
        <taxon>Gunneridae</taxon>
        <taxon>Pentapetalae</taxon>
        <taxon>rosids</taxon>
        <taxon>malvids</taxon>
        <taxon>Sapindales</taxon>
        <taxon>Sapindaceae</taxon>
        <taxon>Hippocastanoideae</taxon>
        <taxon>Acereae</taxon>
        <taxon>Dipteronia</taxon>
    </lineage>
</organism>
<dbReference type="Proteomes" id="UP001280121">
    <property type="component" value="Unassembled WGS sequence"/>
</dbReference>
<dbReference type="GO" id="GO:0016020">
    <property type="term" value="C:membrane"/>
    <property type="evidence" value="ECO:0007669"/>
    <property type="project" value="UniProtKB-SubCell"/>
</dbReference>
<dbReference type="PANTHER" id="PTHR31741:SF3">
    <property type="entry name" value="O-FUCOSYLTRANSFERASE FAMILY PROTEIN"/>
    <property type="match status" value="1"/>
</dbReference>
<evidence type="ECO:0000313" key="2">
    <source>
        <dbReference type="Proteomes" id="UP001280121"/>
    </source>
</evidence>
<gene>
    <name evidence="1" type="ORF">Ddye_005347</name>
</gene>
<dbReference type="GO" id="GO:0005737">
    <property type="term" value="C:cytoplasm"/>
    <property type="evidence" value="ECO:0007669"/>
    <property type="project" value="TreeGrafter"/>
</dbReference>
<accession>A0AAD9XG61</accession>
<comment type="caution">
    <text evidence="1">The sequence shown here is derived from an EMBL/GenBank/DDBJ whole genome shotgun (WGS) entry which is preliminary data.</text>
</comment>
<sequence length="61" mass="7142">LEVVHFTLTNFRLANNGLPKEIQKLWCRVNVKALKFTAPIKETERKIVRLLRPFLVLPSQI</sequence>
<proteinExistence type="predicted"/>